<proteinExistence type="predicted"/>
<dbReference type="InParanoid" id="A0A0H2RNZ2"/>
<evidence type="ECO:0000259" key="2">
    <source>
        <dbReference type="Pfam" id="PF07859"/>
    </source>
</evidence>
<name>A0A0H2RNZ2_9AGAM</name>
<dbReference type="PANTHER" id="PTHR48081:SF8">
    <property type="entry name" value="ALPHA_BETA HYDROLASE FOLD-3 DOMAIN-CONTAINING PROTEIN-RELATED"/>
    <property type="match status" value="1"/>
</dbReference>
<dbReference type="Pfam" id="PF07859">
    <property type="entry name" value="Abhydrolase_3"/>
    <property type="match status" value="1"/>
</dbReference>
<dbReference type="AlphaFoldDB" id="A0A0H2RNZ2"/>
<dbReference type="Gene3D" id="3.40.50.1820">
    <property type="entry name" value="alpha/beta hydrolase"/>
    <property type="match status" value="1"/>
</dbReference>
<keyword evidence="1 3" id="KW-0378">Hydrolase</keyword>
<dbReference type="InterPro" id="IPR050300">
    <property type="entry name" value="GDXG_lipolytic_enzyme"/>
</dbReference>
<accession>A0A0H2RNZ2</accession>
<dbReference type="Proteomes" id="UP000053477">
    <property type="component" value="Unassembled WGS sequence"/>
</dbReference>
<keyword evidence="4" id="KW-1185">Reference proteome</keyword>
<evidence type="ECO:0000256" key="1">
    <source>
        <dbReference type="ARBA" id="ARBA00022801"/>
    </source>
</evidence>
<dbReference type="InterPro" id="IPR029058">
    <property type="entry name" value="AB_hydrolase_fold"/>
</dbReference>
<dbReference type="PANTHER" id="PTHR48081">
    <property type="entry name" value="AB HYDROLASE SUPERFAMILY PROTEIN C4A8.06C"/>
    <property type="match status" value="1"/>
</dbReference>
<dbReference type="GO" id="GO:0016787">
    <property type="term" value="F:hydrolase activity"/>
    <property type="evidence" value="ECO:0007669"/>
    <property type="project" value="UniProtKB-KW"/>
</dbReference>
<dbReference type="STRING" id="27342.A0A0H2RNZ2"/>
<organism evidence="3 4">
    <name type="scientific">Schizopora paradoxa</name>
    <dbReference type="NCBI Taxonomy" id="27342"/>
    <lineage>
        <taxon>Eukaryota</taxon>
        <taxon>Fungi</taxon>
        <taxon>Dikarya</taxon>
        <taxon>Basidiomycota</taxon>
        <taxon>Agaricomycotina</taxon>
        <taxon>Agaricomycetes</taxon>
        <taxon>Hymenochaetales</taxon>
        <taxon>Schizoporaceae</taxon>
        <taxon>Schizopora</taxon>
    </lineage>
</organism>
<reference evidence="3 4" key="1">
    <citation type="submission" date="2015-04" db="EMBL/GenBank/DDBJ databases">
        <title>Complete genome sequence of Schizopora paradoxa KUC8140, a cosmopolitan wood degrader in East Asia.</title>
        <authorList>
            <consortium name="DOE Joint Genome Institute"/>
            <person name="Min B."/>
            <person name="Park H."/>
            <person name="Jang Y."/>
            <person name="Kim J.-J."/>
            <person name="Kim K.H."/>
            <person name="Pangilinan J."/>
            <person name="Lipzen A."/>
            <person name="Riley R."/>
            <person name="Grigoriev I.V."/>
            <person name="Spatafora J.W."/>
            <person name="Choi I.-G."/>
        </authorList>
    </citation>
    <scope>NUCLEOTIDE SEQUENCE [LARGE SCALE GENOMIC DNA]</scope>
    <source>
        <strain evidence="3 4">KUC8140</strain>
    </source>
</reference>
<feature type="domain" description="Alpha/beta hydrolase fold-3" evidence="2">
    <location>
        <begin position="1"/>
        <end position="248"/>
    </location>
</feature>
<evidence type="ECO:0000313" key="3">
    <source>
        <dbReference type="EMBL" id="KLO06521.1"/>
    </source>
</evidence>
<dbReference type="EMBL" id="KQ086199">
    <property type="protein sequence ID" value="KLO06521.1"/>
    <property type="molecule type" value="Genomic_DNA"/>
</dbReference>
<sequence length="286" mass="31093">MHLHGGGWSISRPETEAPLCRYLADNVGCVVVAPDYRKAPHYPYPHALEQCYSVLTWIATGGLAQALRDSPHASIRIDPRRLALSGGSSGSNLACALCVLCVSRPLPSPPPPSSSNPSPSASTARIDTENTENKTIISALALLYPALNLAIPYAQKRAAMLDPSRTLPPWLSKFFLTAYLPPPRDASDPLVSPALAPREVLAQLPNTVVLTAAYDYLADEADAFAESLKEAGVKEVVHRRFEDVGHGFDGIPAWDKKQRMLNEKAKDEAWGMIADMFRRVLVDKEG</sequence>
<dbReference type="SUPFAM" id="SSF53474">
    <property type="entry name" value="alpha/beta-Hydrolases"/>
    <property type="match status" value="1"/>
</dbReference>
<dbReference type="InterPro" id="IPR013094">
    <property type="entry name" value="AB_hydrolase_3"/>
</dbReference>
<evidence type="ECO:0000313" key="4">
    <source>
        <dbReference type="Proteomes" id="UP000053477"/>
    </source>
</evidence>
<protein>
    <submittedName>
        <fullName evidence="3">Alpha/beta hydrolase fold-3</fullName>
    </submittedName>
</protein>
<gene>
    <name evidence="3" type="ORF">SCHPADRAFT_917509</name>
</gene>
<dbReference type="OrthoDB" id="408631at2759"/>